<gene>
    <name evidence="4" type="ORF">PYCCODRAFT_1361382</name>
</gene>
<reference evidence="4 5" key="1">
    <citation type="journal article" date="2015" name="Biotechnol. Biofuels">
        <title>Enhanced degradation of softwood versus hardwood by the white-rot fungus Pycnoporus coccineus.</title>
        <authorList>
            <person name="Couturier M."/>
            <person name="Navarro D."/>
            <person name="Chevret D."/>
            <person name="Henrissat B."/>
            <person name="Piumi F."/>
            <person name="Ruiz-Duenas F.J."/>
            <person name="Martinez A.T."/>
            <person name="Grigoriev I.V."/>
            <person name="Riley R."/>
            <person name="Lipzen A."/>
            <person name="Berrin J.G."/>
            <person name="Master E.R."/>
            <person name="Rosso M.N."/>
        </authorList>
    </citation>
    <scope>NUCLEOTIDE SEQUENCE [LARGE SCALE GENOMIC DNA]</scope>
    <source>
        <strain evidence="4 5">BRFM310</strain>
    </source>
</reference>
<protein>
    <recommendedName>
        <fullName evidence="6">Mid2 domain-containing protein</fullName>
    </recommendedName>
</protein>
<evidence type="ECO:0000256" key="3">
    <source>
        <dbReference type="SAM" id="SignalP"/>
    </source>
</evidence>
<feature type="signal peptide" evidence="3">
    <location>
        <begin position="1"/>
        <end position="30"/>
    </location>
</feature>
<name>A0A1Y2IXI5_TRAC3</name>
<feature type="region of interest" description="Disordered" evidence="1">
    <location>
        <begin position="445"/>
        <end position="501"/>
    </location>
</feature>
<dbReference type="Proteomes" id="UP000193067">
    <property type="component" value="Unassembled WGS sequence"/>
</dbReference>
<evidence type="ECO:0000256" key="1">
    <source>
        <dbReference type="SAM" id="MobiDB-lite"/>
    </source>
</evidence>
<keyword evidence="2" id="KW-0472">Membrane</keyword>
<feature type="transmembrane region" description="Helical" evidence="2">
    <location>
        <begin position="277"/>
        <end position="300"/>
    </location>
</feature>
<feature type="compositionally biased region" description="Polar residues" evidence="1">
    <location>
        <begin position="450"/>
        <end position="460"/>
    </location>
</feature>
<keyword evidence="5" id="KW-1185">Reference proteome</keyword>
<feature type="chain" id="PRO_5010991004" description="Mid2 domain-containing protein" evidence="3">
    <location>
        <begin position="31"/>
        <end position="501"/>
    </location>
</feature>
<dbReference type="AlphaFoldDB" id="A0A1Y2IXI5"/>
<feature type="region of interest" description="Disordered" evidence="1">
    <location>
        <begin position="341"/>
        <end position="413"/>
    </location>
</feature>
<accession>A0A1Y2IXI5</accession>
<evidence type="ECO:0000256" key="2">
    <source>
        <dbReference type="SAM" id="Phobius"/>
    </source>
</evidence>
<dbReference type="EMBL" id="KZ084092">
    <property type="protein sequence ID" value="OSD05860.1"/>
    <property type="molecule type" value="Genomic_DNA"/>
</dbReference>
<sequence length="501" mass="53439">MGPFLRLLGLLQTSVAALLCARVFFPGANAEVVEYLEQGFLFDWTADQSPPVPTAAQCDTLHITWGRRSATGPNPVAPYFLQIFTSTFIVPFIIPAGDETSLSYDWVVPFIPGTQFQMCMVASNGVTGGCQNIWTVYQRPNTTLDNPPTCFNLTYPHAPLGVDASLADGTWSQYGWVDQCSDIQLKPTNGTPPFTYTIAPALHPPFNITSKTMDPVNWTVSLMYGMPFWVSVVDSTGLAWTNGPLHPTGAGSTKCLDLDSVLDPQSTSDSRSLSPGATAGIAIGTAIAGALIGILASLLFSRWQHRHYKAGRPGRLDLFHKYSDSGDTPTLTMNQPLSAATTLASPGRSPDAGTGGSRSDHVNEHGQVVRSPLSPISPTHHQHSSSTGSLTSPGPSSSSATNVRPPMHTQPGNSQVYVVHHDAGRPPPVTVFTSNGTEVVELPPQYESAARSSDGPSNQAERGMGSRPLPPSPDGQRRAPRDLPQKARRVALNADASPPEP</sequence>
<dbReference type="STRING" id="1353009.A0A1Y2IXI5"/>
<keyword evidence="3" id="KW-0732">Signal</keyword>
<feature type="compositionally biased region" description="Low complexity" evidence="1">
    <location>
        <begin position="374"/>
        <end position="399"/>
    </location>
</feature>
<proteinExistence type="predicted"/>
<evidence type="ECO:0000313" key="4">
    <source>
        <dbReference type="EMBL" id="OSD05860.1"/>
    </source>
</evidence>
<evidence type="ECO:0008006" key="6">
    <source>
        <dbReference type="Google" id="ProtNLM"/>
    </source>
</evidence>
<evidence type="ECO:0000313" key="5">
    <source>
        <dbReference type="Proteomes" id="UP000193067"/>
    </source>
</evidence>
<feature type="compositionally biased region" description="Basic and acidic residues" evidence="1">
    <location>
        <begin position="475"/>
        <end position="485"/>
    </location>
</feature>
<keyword evidence="2" id="KW-0812">Transmembrane</keyword>
<keyword evidence="2" id="KW-1133">Transmembrane helix</keyword>
<dbReference type="OrthoDB" id="2563021at2759"/>
<organism evidence="4 5">
    <name type="scientific">Trametes coccinea (strain BRFM310)</name>
    <name type="common">Pycnoporus coccineus</name>
    <dbReference type="NCBI Taxonomy" id="1353009"/>
    <lineage>
        <taxon>Eukaryota</taxon>
        <taxon>Fungi</taxon>
        <taxon>Dikarya</taxon>
        <taxon>Basidiomycota</taxon>
        <taxon>Agaricomycotina</taxon>
        <taxon>Agaricomycetes</taxon>
        <taxon>Polyporales</taxon>
        <taxon>Polyporaceae</taxon>
        <taxon>Trametes</taxon>
    </lineage>
</organism>